<dbReference type="PIRSF" id="PIRSF001399">
    <property type="entry name" value="DHquinase_II"/>
    <property type="match status" value="1"/>
</dbReference>
<dbReference type="InterPro" id="IPR036441">
    <property type="entry name" value="DHquinase_II_sf"/>
</dbReference>
<dbReference type="EC" id="4.2.1.10" evidence="6 9"/>
<dbReference type="NCBIfam" id="NF003805">
    <property type="entry name" value="PRK05395.1-2"/>
    <property type="match status" value="1"/>
</dbReference>
<evidence type="ECO:0000256" key="5">
    <source>
        <dbReference type="ARBA" id="ARBA00011193"/>
    </source>
</evidence>
<proteinExistence type="inferred from homology"/>
<dbReference type="CDD" id="cd00466">
    <property type="entry name" value="DHQase_II"/>
    <property type="match status" value="1"/>
</dbReference>
<feature type="active site" description="Proton donor" evidence="9 10">
    <location>
        <position position="98"/>
    </location>
</feature>
<evidence type="ECO:0000256" key="1">
    <source>
        <dbReference type="ARBA" id="ARBA00001864"/>
    </source>
</evidence>
<feature type="binding site" evidence="9">
    <location>
        <position position="85"/>
    </location>
    <ligand>
        <name>substrate</name>
    </ligand>
</feature>
<comment type="caution">
    <text evidence="12">The sequence shown here is derived from an EMBL/GenBank/DDBJ whole genome shotgun (WGS) entry which is preliminary data.</text>
</comment>
<dbReference type="InterPro" id="IPR001874">
    <property type="entry name" value="DHquinase_II"/>
</dbReference>
<feature type="binding site" evidence="9">
    <location>
        <position position="72"/>
    </location>
    <ligand>
        <name>substrate</name>
    </ligand>
</feature>
<dbReference type="GO" id="GO:0003855">
    <property type="term" value="F:3-dehydroquinate dehydratase activity"/>
    <property type="evidence" value="ECO:0007669"/>
    <property type="project" value="UniProtKB-UniRule"/>
</dbReference>
<evidence type="ECO:0000313" key="13">
    <source>
        <dbReference type="Proteomes" id="UP000273786"/>
    </source>
</evidence>
<keyword evidence="7 9" id="KW-0057">Aromatic amino acid biosynthesis</keyword>
<dbReference type="UniPathway" id="UPA00053">
    <property type="reaction ID" value="UER00086"/>
</dbReference>
<keyword evidence="9" id="KW-0028">Amino-acid biosynthesis</keyword>
<dbReference type="InterPro" id="IPR018509">
    <property type="entry name" value="DHquinase_II_CS"/>
</dbReference>
<keyword evidence="13" id="KW-1185">Reference proteome</keyword>
<reference evidence="12 13" key="1">
    <citation type="submission" date="2018-11" db="EMBL/GenBank/DDBJ databases">
        <title>the genome of Mesorhizobium tamadayense DSM 28320.</title>
        <authorList>
            <person name="Gao J."/>
        </authorList>
    </citation>
    <scope>NUCLEOTIDE SEQUENCE [LARGE SCALE GENOMIC DNA]</scope>
    <source>
        <strain evidence="12 13">DSM 28320</strain>
    </source>
</reference>
<comment type="function">
    <text evidence="2 9">Catalyzes a trans-dehydration via an enolate intermediate.</text>
</comment>
<dbReference type="OrthoDB" id="9790793at2"/>
<feature type="active site" description="Proton acceptor" evidence="9 10">
    <location>
        <position position="23"/>
    </location>
</feature>
<evidence type="ECO:0000313" key="12">
    <source>
        <dbReference type="EMBL" id="RRI04934.1"/>
    </source>
</evidence>
<dbReference type="GO" id="GO:0019631">
    <property type="term" value="P:quinate catabolic process"/>
    <property type="evidence" value="ECO:0007669"/>
    <property type="project" value="TreeGrafter"/>
</dbReference>
<dbReference type="SUPFAM" id="SSF52304">
    <property type="entry name" value="Type II 3-dehydroquinate dehydratase"/>
    <property type="match status" value="1"/>
</dbReference>
<evidence type="ECO:0000256" key="9">
    <source>
        <dbReference type="HAMAP-Rule" id="MF_00169"/>
    </source>
</evidence>
<comment type="pathway">
    <text evidence="3 9">Metabolic intermediate biosynthesis; chorismate biosynthesis; chorismate from D-erythrose 4-phosphate and phosphoenolpyruvate: step 3/7.</text>
</comment>
<comment type="catalytic activity">
    <reaction evidence="1 9">
        <text>3-dehydroquinate = 3-dehydroshikimate + H2O</text>
        <dbReference type="Rhea" id="RHEA:21096"/>
        <dbReference type="ChEBI" id="CHEBI:15377"/>
        <dbReference type="ChEBI" id="CHEBI:16630"/>
        <dbReference type="ChEBI" id="CHEBI:32364"/>
        <dbReference type="EC" id="4.2.1.10"/>
    </reaction>
</comment>
<dbReference type="NCBIfam" id="NF003806">
    <property type="entry name" value="PRK05395.1-3"/>
    <property type="match status" value="1"/>
</dbReference>
<comment type="subunit">
    <text evidence="5 9">Homododecamer.</text>
</comment>
<dbReference type="PROSITE" id="PS01029">
    <property type="entry name" value="DEHYDROQUINASE_II"/>
    <property type="match status" value="1"/>
</dbReference>
<dbReference type="Proteomes" id="UP000273786">
    <property type="component" value="Unassembled WGS sequence"/>
</dbReference>
<dbReference type="NCBIfam" id="NF003807">
    <property type="entry name" value="PRK05395.1-4"/>
    <property type="match status" value="1"/>
</dbReference>
<evidence type="ECO:0000256" key="10">
    <source>
        <dbReference type="PIRSR" id="PIRSR001399-1"/>
    </source>
</evidence>
<dbReference type="Pfam" id="PF01220">
    <property type="entry name" value="DHquinase_II"/>
    <property type="match status" value="1"/>
</dbReference>
<dbReference type="GO" id="GO:0009073">
    <property type="term" value="P:aromatic amino acid family biosynthetic process"/>
    <property type="evidence" value="ECO:0007669"/>
    <property type="project" value="UniProtKB-KW"/>
</dbReference>
<dbReference type="PANTHER" id="PTHR21272:SF3">
    <property type="entry name" value="CATABOLIC 3-DEHYDROQUINASE"/>
    <property type="match status" value="1"/>
</dbReference>
<evidence type="ECO:0000256" key="4">
    <source>
        <dbReference type="ARBA" id="ARBA00011037"/>
    </source>
</evidence>
<evidence type="ECO:0000256" key="8">
    <source>
        <dbReference type="ARBA" id="ARBA00023239"/>
    </source>
</evidence>
<dbReference type="AlphaFoldDB" id="A0A3P3G2C3"/>
<comment type="similarity">
    <text evidence="4 9">Belongs to the type-II 3-dehydroquinase family.</text>
</comment>
<evidence type="ECO:0000256" key="6">
    <source>
        <dbReference type="ARBA" id="ARBA00012060"/>
    </source>
</evidence>
<sequence length="169" mass="18594">MKSIFVINGPNLNRLGTREPEIYGRTTLAEIEIMCREAAGEHPVRFHQSNFEGEIVNWIHEAIDDAAGIVINPAGFSFTSIAILDALKMFAGPIVELHISNIHRREEIYHRSLISKVATAVIAGLGPRGYAIAVKSLKEVIEKQKPAVPPAVRSARVSSELVSARRMQS</sequence>
<dbReference type="PANTHER" id="PTHR21272">
    <property type="entry name" value="CATABOLIC 3-DEHYDROQUINASE"/>
    <property type="match status" value="1"/>
</dbReference>
<dbReference type="GO" id="GO:0009423">
    <property type="term" value="P:chorismate biosynthetic process"/>
    <property type="evidence" value="ECO:0007669"/>
    <property type="project" value="UniProtKB-UniRule"/>
</dbReference>
<dbReference type="EMBL" id="RQXT01000006">
    <property type="protein sequence ID" value="RRI04934.1"/>
    <property type="molecule type" value="Genomic_DNA"/>
</dbReference>
<comment type="caution">
    <text evidence="9">Lacks conserved residue(s) required for the propagation of feature annotation.</text>
</comment>
<gene>
    <name evidence="9" type="primary">aroQ</name>
    <name evidence="12" type="ORF">EH240_07200</name>
</gene>
<name>A0A3P3G2C3_9HYPH</name>
<accession>A0A3P3G2C3</accession>
<feature type="site" description="Transition state stabilizer" evidence="9 11">
    <location>
        <position position="18"/>
    </location>
</feature>
<protein>
    <recommendedName>
        <fullName evidence="6 9">3-dehydroquinate dehydratase</fullName>
        <shortName evidence="9">3-dehydroquinase</shortName>
        <ecNumber evidence="6 9">4.2.1.10</ecNumber>
    </recommendedName>
    <alternativeName>
        <fullName evidence="9">Type II DHQase</fullName>
    </alternativeName>
</protein>
<dbReference type="GO" id="GO:0008652">
    <property type="term" value="P:amino acid biosynthetic process"/>
    <property type="evidence" value="ECO:0007669"/>
    <property type="project" value="UniProtKB-KW"/>
</dbReference>
<feature type="binding site" evidence="9">
    <location>
        <begin position="99"/>
        <end position="100"/>
    </location>
    <ligand>
        <name>substrate</name>
    </ligand>
</feature>
<dbReference type="Gene3D" id="3.40.50.9100">
    <property type="entry name" value="Dehydroquinase, class II"/>
    <property type="match status" value="1"/>
</dbReference>
<organism evidence="12 13">
    <name type="scientific">Mesorhizobium tamadayense</name>
    <dbReference type="NCBI Taxonomy" id="425306"/>
    <lineage>
        <taxon>Bacteria</taxon>
        <taxon>Pseudomonadati</taxon>
        <taxon>Pseudomonadota</taxon>
        <taxon>Alphaproteobacteria</taxon>
        <taxon>Hyphomicrobiales</taxon>
        <taxon>Phyllobacteriaceae</taxon>
        <taxon>Mesorhizobium</taxon>
    </lineage>
</organism>
<evidence type="ECO:0000256" key="11">
    <source>
        <dbReference type="PIRSR" id="PIRSR001399-3"/>
    </source>
</evidence>
<keyword evidence="8 9" id="KW-0456">Lyase</keyword>
<dbReference type="HAMAP" id="MF_00169">
    <property type="entry name" value="AroQ"/>
    <property type="match status" value="1"/>
</dbReference>
<evidence type="ECO:0000256" key="2">
    <source>
        <dbReference type="ARBA" id="ARBA00003924"/>
    </source>
</evidence>
<evidence type="ECO:0000256" key="7">
    <source>
        <dbReference type="ARBA" id="ARBA00023141"/>
    </source>
</evidence>
<evidence type="ECO:0000256" key="3">
    <source>
        <dbReference type="ARBA" id="ARBA00004902"/>
    </source>
</evidence>